<evidence type="ECO:0000313" key="2">
    <source>
        <dbReference type="EMBL" id="KDR07035.1"/>
    </source>
</evidence>
<proteinExistence type="predicted"/>
<reference evidence="2 3" key="1">
    <citation type="journal article" date="2014" name="Nat. Commun.">
        <title>Molecular traces of alternative social organization in a termite genome.</title>
        <authorList>
            <person name="Terrapon N."/>
            <person name="Li C."/>
            <person name="Robertson H.M."/>
            <person name="Ji L."/>
            <person name="Meng X."/>
            <person name="Booth W."/>
            <person name="Chen Z."/>
            <person name="Childers C.P."/>
            <person name="Glastad K.M."/>
            <person name="Gokhale K."/>
            <person name="Gowin J."/>
            <person name="Gronenberg W."/>
            <person name="Hermansen R.A."/>
            <person name="Hu H."/>
            <person name="Hunt B.G."/>
            <person name="Huylmans A.K."/>
            <person name="Khalil S.M."/>
            <person name="Mitchell R.D."/>
            <person name="Munoz-Torres M.C."/>
            <person name="Mustard J.A."/>
            <person name="Pan H."/>
            <person name="Reese J.T."/>
            <person name="Scharf M.E."/>
            <person name="Sun F."/>
            <person name="Vogel H."/>
            <person name="Xiao J."/>
            <person name="Yang W."/>
            <person name="Yang Z."/>
            <person name="Yang Z."/>
            <person name="Zhou J."/>
            <person name="Zhu J."/>
            <person name="Brent C.S."/>
            <person name="Elsik C.G."/>
            <person name="Goodisman M.A."/>
            <person name="Liberles D.A."/>
            <person name="Roe R.M."/>
            <person name="Vargo E.L."/>
            <person name="Vilcinskas A."/>
            <person name="Wang J."/>
            <person name="Bornberg-Bauer E."/>
            <person name="Korb J."/>
            <person name="Zhang G."/>
            <person name="Liebig J."/>
        </authorList>
    </citation>
    <scope>NUCLEOTIDE SEQUENCE [LARGE SCALE GENOMIC DNA]</scope>
    <source>
        <tissue evidence="2">Whole organism</tissue>
    </source>
</reference>
<sequence length="79" mass="8672">MPAVKSKSKRKMPAKRKSTRKVKSCAVSKRKCRPSTPKKPKGQGAKNPKKMIPKAAKEAVEDGLKISAIDEKTSPVEKK</sequence>
<accession>A0A067QIJ9</accession>
<gene>
    <name evidence="2" type="ORF">L798_03531</name>
</gene>
<dbReference type="EMBL" id="KK853517">
    <property type="protein sequence ID" value="KDR07035.1"/>
    <property type="molecule type" value="Genomic_DNA"/>
</dbReference>
<evidence type="ECO:0000256" key="1">
    <source>
        <dbReference type="SAM" id="MobiDB-lite"/>
    </source>
</evidence>
<organism evidence="2 3">
    <name type="scientific">Zootermopsis nevadensis</name>
    <name type="common">Dampwood termite</name>
    <dbReference type="NCBI Taxonomy" id="136037"/>
    <lineage>
        <taxon>Eukaryota</taxon>
        <taxon>Metazoa</taxon>
        <taxon>Ecdysozoa</taxon>
        <taxon>Arthropoda</taxon>
        <taxon>Hexapoda</taxon>
        <taxon>Insecta</taxon>
        <taxon>Pterygota</taxon>
        <taxon>Neoptera</taxon>
        <taxon>Polyneoptera</taxon>
        <taxon>Dictyoptera</taxon>
        <taxon>Blattodea</taxon>
        <taxon>Blattoidea</taxon>
        <taxon>Termitoidae</taxon>
        <taxon>Termopsidae</taxon>
        <taxon>Zootermopsis</taxon>
    </lineage>
</organism>
<feature type="compositionally biased region" description="Basic residues" evidence="1">
    <location>
        <begin position="1"/>
        <end position="52"/>
    </location>
</feature>
<keyword evidence="3" id="KW-1185">Reference proteome</keyword>
<dbReference type="Proteomes" id="UP000027135">
    <property type="component" value="Unassembled WGS sequence"/>
</dbReference>
<dbReference type="AlphaFoldDB" id="A0A067QIJ9"/>
<protein>
    <submittedName>
        <fullName evidence="2">Uncharacterized protein</fullName>
    </submittedName>
</protein>
<name>A0A067QIJ9_ZOONE</name>
<feature type="region of interest" description="Disordered" evidence="1">
    <location>
        <begin position="1"/>
        <end position="53"/>
    </location>
</feature>
<dbReference type="InParanoid" id="A0A067QIJ9"/>
<evidence type="ECO:0000313" key="3">
    <source>
        <dbReference type="Proteomes" id="UP000027135"/>
    </source>
</evidence>